<accession>X1NUH8</accession>
<proteinExistence type="predicted"/>
<dbReference type="Gene3D" id="3.40.50.720">
    <property type="entry name" value="NAD(P)-binding Rossmann-like Domain"/>
    <property type="match status" value="1"/>
</dbReference>
<sequence length="222" mass="25034">MLVEATNTVEFAAKACIAALERKIHVVLMNSEIDLLLGPYLHHVAKKNGVIITSDAGDQYGVIARMAREIQMWGFKLVMLGNIKGFLNRYATMKSMVKEAEKRHLEIHSCVGQTDGTKISIEMALLCNAFNFKPIIPGMFGPRCNHVHDALDVFDFDQYDQGVVDYILGAQPGGGVFVIGKCEDKLQQFYLNYYKLWGKPPHYLFYRPNHLCHLETPRAIAT</sequence>
<feature type="non-terminal residue" evidence="2">
    <location>
        <position position="222"/>
    </location>
</feature>
<dbReference type="AlphaFoldDB" id="X1NUH8"/>
<dbReference type="PANTHER" id="PTHR37850:SF1">
    <property type="entry name" value="SAF DOMAIN PROTEIN"/>
    <property type="match status" value="1"/>
</dbReference>
<dbReference type="InterPro" id="IPR048423">
    <property type="entry name" value="DRL_cat"/>
</dbReference>
<protein>
    <recommendedName>
        <fullName evidence="1">Oxidoreductase DRL-like catalytic domain-containing protein</fullName>
    </recommendedName>
</protein>
<evidence type="ECO:0000259" key="1">
    <source>
        <dbReference type="Pfam" id="PF21135"/>
    </source>
</evidence>
<dbReference type="EMBL" id="BARV01037094">
    <property type="protein sequence ID" value="GAI47697.1"/>
    <property type="molecule type" value="Genomic_DNA"/>
</dbReference>
<gene>
    <name evidence="2" type="ORF">S06H3_57466</name>
</gene>
<comment type="caution">
    <text evidence="2">The sequence shown here is derived from an EMBL/GenBank/DDBJ whole genome shotgun (WGS) entry which is preliminary data.</text>
</comment>
<dbReference type="PANTHER" id="PTHR37850">
    <property type="entry name" value="STRU PROTEIN"/>
    <property type="match status" value="1"/>
</dbReference>
<name>X1NUH8_9ZZZZ</name>
<feature type="domain" description="Oxidoreductase DRL-like catalytic" evidence="1">
    <location>
        <begin position="57"/>
        <end position="216"/>
    </location>
</feature>
<evidence type="ECO:0000313" key="2">
    <source>
        <dbReference type="EMBL" id="GAI47697.1"/>
    </source>
</evidence>
<organism evidence="2">
    <name type="scientific">marine sediment metagenome</name>
    <dbReference type="NCBI Taxonomy" id="412755"/>
    <lineage>
        <taxon>unclassified sequences</taxon>
        <taxon>metagenomes</taxon>
        <taxon>ecological metagenomes</taxon>
    </lineage>
</organism>
<dbReference type="Pfam" id="PF21135">
    <property type="entry name" value="DRL_cat"/>
    <property type="match status" value="1"/>
</dbReference>
<reference evidence="2" key="1">
    <citation type="journal article" date="2014" name="Front. Microbiol.">
        <title>High frequency of phylogenetically diverse reductive dehalogenase-homologous genes in deep subseafloor sedimentary metagenomes.</title>
        <authorList>
            <person name="Kawai M."/>
            <person name="Futagami T."/>
            <person name="Toyoda A."/>
            <person name="Takaki Y."/>
            <person name="Nishi S."/>
            <person name="Hori S."/>
            <person name="Arai W."/>
            <person name="Tsubouchi T."/>
            <person name="Morono Y."/>
            <person name="Uchiyama I."/>
            <person name="Ito T."/>
            <person name="Fujiyama A."/>
            <person name="Inagaki F."/>
            <person name="Takami H."/>
        </authorList>
    </citation>
    <scope>NUCLEOTIDE SEQUENCE</scope>
    <source>
        <strain evidence="2">Expedition CK06-06</strain>
    </source>
</reference>